<dbReference type="InterPro" id="IPR042087">
    <property type="entry name" value="DNA_pol_B_thumb"/>
</dbReference>
<keyword evidence="27" id="KW-1185">Reference proteome</keyword>
<keyword evidence="18 20" id="KW-0539">Nucleus</keyword>
<dbReference type="FunFam" id="3.30.420.10:FF:000004">
    <property type="entry name" value="DNA polymerase"/>
    <property type="match status" value="1"/>
</dbReference>
<dbReference type="Gene3D" id="3.30.342.10">
    <property type="entry name" value="DNA Polymerase, chain B, domain 1"/>
    <property type="match status" value="1"/>
</dbReference>
<comment type="catalytic activity">
    <reaction evidence="19 20">
        <text>DNA(n) + a 2'-deoxyribonucleoside 5'-triphosphate = DNA(n+1) + diphosphate</text>
        <dbReference type="Rhea" id="RHEA:22508"/>
        <dbReference type="Rhea" id="RHEA-COMP:17339"/>
        <dbReference type="Rhea" id="RHEA-COMP:17340"/>
        <dbReference type="ChEBI" id="CHEBI:33019"/>
        <dbReference type="ChEBI" id="CHEBI:61560"/>
        <dbReference type="ChEBI" id="CHEBI:173112"/>
        <dbReference type="EC" id="2.7.7.7"/>
    </reaction>
</comment>
<dbReference type="InterPro" id="IPR006133">
    <property type="entry name" value="DNA-dir_DNA_pol_B_exonuc"/>
</dbReference>
<keyword evidence="6 20" id="KW-0548">Nucleotidyltransferase</keyword>
<dbReference type="InterPro" id="IPR006172">
    <property type="entry name" value="DNA-dir_DNA_pol_B"/>
</dbReference>
<evidence type="ECO:0000256" key="2">
    <source>
        <dbReference type="ARBA" id="ARBA00004123"/>
    </source>
</evidence>
<keyword evidence="21" id="KW-0175">Coiled coil</keyword>
<dbReference type="SMART" id="SM00486">
    <property type="entry name" value="POLBc"/>
    <property type="match status" value="1"/>
</dbReference>
<proteinExistence type="inferred from homology"/>
<keyword evidence="10 20" id="KW-0863">Zinc-finger</keyword>
<dbReference type="Proteomes" id="UP001642409">
    <property type="component" value="Unassembled WGS sequence"/>
</dbReference>
<dbReference type="Gene3D" id="1.10.287.690">
    <property type="entry name" value="Helix hairpin bin"/>
    <property type="match status" value="1"/>
</dbReference>
<evidence type="ECO:0000256" key="19">
    <source>
        <dbReference type="ARBA" id="ARBA00049244"/>
    </source>
</evidence>
<dbReference type="SUPFAM" id="SSF56672">
    <property type="entry name" value="DNA/RNA polymerases"/>
    <property type="match status" value="1"/>
</dbReference>
<evidence type="ECO:0000256" key="3">
    <source>
        <dbReference type="ARBA" id="ARBA00005755"/>
    </source>
</evidence>
<dbReference type="InterPro" id="IPR017964">
    <property type="entry name" value="DNA-dir_DNA_pol_B_CS"/>
</dbReference>
<protein>
    <recommendedName>
        <fullName evidence="20">DNA polymerase</fullName>
        <ecNumber evidence="20">2.7.7.7</ecNumber>
    </recommendedName>
</protein>
<evidence type="ECO:0000256" key="4">
    <source>
        <dbReference type="ARBA" id="ARBA00022485"/>
    </source>
</evidence>
<dbReference type="InterPro" id="IPR023211">
    <property type="entry name" value="DNA_pol_palm_dom_sf"/>
</dbReference>
<dbReference type="Pfam" id="PF00136">
    <property type="entry name" value="DNA_pol_B"/>
    <property type="match status" value="1"/>
</dbReference>
<evidence type="ECO:0000256" key="6">
    <source>
        <dbReference type="ARBA" id="ARBA00022695"/>
    </source>
</evidence>
<dbReference type="InterPro" id="IPR025687">
    <property type="entry name" value="Znf-C4pol"/>
</dbReference>
<dbReference type="InterPro" id="IPR012337">
    <property type="entry name" value="RNaseH-like_sf"/>
</dbReference>
<feature type="domain" description="DNA-directed DNA polymerase family B multifunctional" evidence="22">
    <location>
        <begin position="411"/>
        <end position="875"/>
    </location>
</feature>
<dbReference type="Gene3D" id="3.90.1600.10">
    <property type="entry name" value="Palm domain of DNA polymerase"/>
    <property type="match status" value="1"/>
</dbReference>
<dbReference type="GO" id="GO:0008270">
    <property type="term" value="F:zinc ion binding"/>
    <property type="evidence" value="ECO:0007669"/>
    <property type="project" value="UniProtKB-KW"/>
</dbReference>
<dbReference type="InterPro" id="IPR043502">
    <property type="entry name" value="DNA/RNA_pol_sf"/>
</dbReference>
<reference evidence="25" key="1">
    <citation type="submission" date="2023-06" db="EMBL/GenBank/DDBJ databases">
        <authorList>
            <person name="Kurt Z."/>
        </authorList>
    </citation>
    <scope>NUCLEOTIDE SEQUENCE</scope>
</reference>
<dbReference type="InterPro" id="IPR006134">
    <property type="entry name" value="DNA-dir_DNA_pol_B_multi_dom"/>
</dbReference>
<evidence type="ECO:0000313" key="27">
    <source>
        <dbReference type="Proteomes" id="UP001642409"/>
    </source>
</evidence>
<keyword evidence="14 20" id="KW-0239">DNA-directed DNA polymerase</keyword>
<dbReference type="EC" id="2.7.7.7" evidence="20"/>
<dbReference type="GO" id="GO:0006297">
    <property type="term" value="P:nucleotide-excision repair, DNA gap filling"/>
    <property type="evidence" value="ECO:0007669"/>
    <property type="project" value="TreeGrafter"/>
</dbReference>
<dbReference type="GO" id="GO:0043625">
    <property type="term" value="C:delta DNA polymerase complex"/>
    <property type="evidence" value="ECO:0007669"/>
    <property type="project" value="TreeGrafter"/>
</dbReference>
<evidence type="ECO:0000259" key="22">
    <source>
        <dbReference type="Pfam" id="PF00136"/>
    </source>
</evidence>
<dbReference type="NCBIfam" id="TIGR00592">
    <property type="entry name" value="pol2"/>
    <property type="match status" value="1"/>
</dbReference>
<dbReference type="PANTHER" id="PTHR10322:SF23">
    <property type="entry name" value="DNA POLYMERASE DELTA CATALYTIC SUBUNIT"/>
    <property type="match status" value="1"/>
</dbReference>
<reference evidence="26 27" key="2">
    <citation type="submission" date="2024-07" db="EMBL/GenBank/DDBJ databases">
        <authorList>
            <person name="Akdeniz Z."/>
        </authorList>
    </citation>
    <scope>NUCLEOTIDE SEQUENCE [LARGE SCALE GENOMIC DNA]</scope>
</reference>
<evidence type="ECO:0000256" key="1">
    <source>
        <dbReference type="ARBA" id="ARBA00001966"/>
    </source>
</evidence>
<dbReference type="InterPro" id="IPR050240">
    <property type="entry name" value="DNA_pol_type-B"/>
</dbReference>
<dbReference type="GO" id="GO:0000166">
    <property type="term" value="F:nucleotide binding"/>
    <property type="evidence" value="ECO:0007669"/>
    <property type="project" value="InterPro"/>
</dbReference>
<evidence type="ECO:0000256" key="14">
    <source>
        <dbReference type="ARBA" id="ARBA00022932"/>
    </source>
</evidence>
<dbReference type="FunFam" id="1.10.287.690:FF:000001">
    <property type="entry name" value="DNA polymerase"/>
    <property type="match status" value="1"/>
</dbReference>
<evidence type="ECO:0000256" key="12">
    <source>
        <dbReference type="ARBA" id="ARBA00022833"/>
    </source>
</evidence>
<evidence type="ECO:0000256" key="9">
    <source>
        <dbReference type="ARBA" id="ARBA00022723"/>
    </source>
</evidence>
<name>A0AA86P298_9EUKA</name>
<evidence type="ECO:0000256" key="17">
    <source>
        <dbReference type="ARBA" id="ARBA00023125"/>
    </source>
</evidence>
<keyword evidence="11" id="KW-0378">Hydrolase</keyword>
<evidence type="ECO:0000256" key="20">
    <source>
        <dbReference type="RuleBase" id="RU000442"/>
    </source>
</evidence>
<evidence type="ECO:0000259" key="24">
    <source>
        <dbReference type="Pfam" id="PF14260"/>
    </source>
</evidence>
<dbReference type="InterPro" id="IPR036397">
    <property type="entry name" value="RNaseH_sf"/>
</dbReference>
<keyword evidence="12 20" id="KW-0862">Zinc</keyword>
<dbReference type="AlphaFoldDB" id="A0AA86P298"/>
<accession>A0AA86P298</accession>
<gene>
    <name evidence="25" type="ORF">HINF_LOCUS16734</name>
    <name evidence="26" type="ORF">HINF_LOCUS19018</name>
</gene>
<dbReference type="GO" id="GO:0008296">
    <property type="term" value="F:3'-5'-DNA exonuclease activity"/>
    <property type="evidence" value="ECO:0007669"/>
    <property type="project" value="TreeGrafter"/>
</dbReference>
<organism evidence="25">
    <name type="scientific">Hexamita inflata</name>
    <dbReference type="NCBI Taxonomy" id="28002"/>
    <lineage>
        <taxon>Eukaryota</taxon>
        <taxon>Metamonada</taxon>
        <taxon>Diplomonadida</taxon>
        <taxon>Hexamitidae</taxon>
        <taxon>Hexamitinae</taxon>
        <taxon>Hexamita</taxon>
    </lineage>
</organism>
<evidence type="ECO:0000313" key="25">
    <source>
        <dbReference type="EMBL" id="CAI9929089.1"/>
    </source>
</evidence>
<keyword evidence="9 20" id="KW-0479">Metal-binding</keyword>
<evidence type="ECO:0000256" key="11">
    <source>
        <dbReference type="ARBA" id="ARBA00022801"/>
    </source>
</evidence>
<evidence type="ECO:0000256" key="15">
    <source>
        <dbReference type="ARBA" id="ARBA00023004"/>
    </source>
</evidence>
<feature type="domain" description="DNA-directed DNA polymerase family B exonuclease" evidence="23">
    <location>
        <begin position="121"/>
        <end position="344"/>
    </location>
</feature>
<evidence type="ECO:0000256" key="18">
    <source>
        <dbReference type="ARBA" id="ARBA00023242"/>
    </source>
</evidence>
<evidence type="ECO:0000313" key="26">
    <source>
        <dbReference type="EMBL" id="CAL6004711.1"/>
    </source>
</evidence>
<dbReference type="Gene3D" id="1.10.132.60">
    <property type="entry name" value="DNA polymerase family B, C-terminal domain"/>
    <property type="match status" value="1"/>
</dbReference>
<dbReference type="GO" id="GO:0003677">
    <property type="term" value="F:DNA binding"/>
    <property type="evidence" value="ECO:0007669"/>
    <property type="project" value="UniProtKB-KW"/>
</dbReference>
<dbReference type="Pfam" id="PF03104">
    <property type="entry name" value="DNA_pol_B_exo1"/>
    <property type="match status" value="1"/>
</dbReference>
<dbReference type="PRINTS" id="PR00106">
    <property type="entry name" value="DNAPOLB"/>
</dbReference>
<dbReference type="PROSITE" id="PS00116">
    <property type="entry name" value="DNA_POLYMERASE_B"/>
    <property type="match status" value="1"/>
</dbReference>
<evidence type="ECO:0000256" key="13">
    <source>
        <dbReference type="ARBA" id="ARBA00022839"/>
    </source>
</evidence>
<feature type="coiled-coil region" evidence="21">
    <location>
        <begin position="555"/>
        <end position="582"/>
    </location>
</feature>
<comment type="similarity">
    <text evidence="3 20">Belongs to the DNA polymerase type-B family.</text>
</comment>
<evidence type="ECO:0000256" key="10">
    <source>
        <dbReference type="ARBA" id="ARBA00022771"/>
    </source>
</evidence>
<keyword evidence="17 20" id="KW-0238">DNA-binding</keyword>
<keyword evidence="4 20" id="KW-0004">4Fe-4S</keyword>
<dbReference type="PANTHER" id="PTHR10322">
    <property type="entry name" value="DNA POLYMERASE CATALYTIC SUBUNIT"/>
    <property type="match status" value="1"/>
</dbReference>
<feature type="domain" description="C4-type zinc-finger of DNA polymerase delta" evidence="24">
    <location>
        <begin position="916"/>
        <end position="992"/>
    </location>
</feature>
<dbReference type="GO" id="GO:0006287">
    <property type="term" value="P:base-excision repair, gap-filling"/>
    <property type="evidence" value="ECO:0007669"/>
    <property type="project" value="TreeGrafter"/>
</dbReference>
<dbReference type="Gene3D" id="3.30.420.10">
    <property type="entry name" value="Ribonuclease H-like superfamily/Ribonuclease H"/>
    <property type="match status" value="1"/>
</dbReference>
<evidence type="ECO:0000259" key="23">
    <source>
        <dbReference type="Pfam" id="PF03104"/>
    </source>
</evidence>
<evidence type="ECO:0000256" key="7">
    <source>
        <dbReference type="ARBA" id="ARBA00022705"/>
    </source>
</evidence>
<evidence type="ECO:0000256" key="16">
    <source>
        <dbReference type="ARBA" id="ARBA00023014"/>
    </source>
</evidence>
<keyword evidence="8" id="KW-0540">Nuclease</keyword>
<keyword evidence="5 20" id="KW-0808">Transferase</keyword>
<keyword evidence="7 20" id="KW-0235">DNA replication</keyword>
<dbReference type="Pfam" id="PF14260">
    <property type="entry name" value="zf-C4pol"/>
    <property type="match status" value="1"/>
</dbReference>
<dbReference type="EMBL" id="CAXDID020000049">
    <property type="protein sequence ID" value="CAL6004711.1"/>
    <property type="molecule type" value="Genomic_DNA"/>
</dbReference>
<comment type="subcellular location">
    <subcellularLocation>
        <location evidence="2 20">Nucleus</location>
    </subcellularLocation>
</comment>
<keyword evidence="15 20" id="KW-0408">Iron</keyword>
<sequence length="1018" mass="115929">MKYVSPRPIPPPLSGSIEFQLIDIQEIDNVFQLFGVTNAGNSIQVEVTDYEHYFYVGVDANVVLKEYTEQLKKICENIIVTEVSELKSVYALNRQASKILKIQTKYSSQIATMRNTLKDTRQFNSDIDARTRFLTDCNGVGCGWLSVENYTTIESGCQIGLRVPFKSVKGIEKIQNAPIRTLSFDIECISREGFPQAKNENDKIITIGVCAQDRDGDQKNVVLQLGETAPLNTGHCQSFQSEQDLLNNFFELILKYDPDIITGYNIDNFDFPYVFDRCAFLKIQPIQISRLKKFTCKAVEKTFQSNQMGTRESYEIHIPGRVSVDILPQIQTNYKLRSYTLNNVSSEFLGEQKDDVHYSTILPLFEKDSYGRRTIAQYCLKDAQLPIKLNNKLMIVVQLFEMSKVTGVPLLVLTKQGQQARMISLLSRYTKQNNMLIPYRQSRGQVTATTGENEGEAEELEGATVLEPKKGFYDKQNPISTLDFSSLYPSIIIAHNLCYSTLIEKNSFDLPAFNKKFGTDMTFDELINSQYVTKTPQDFYFLKTEYQLGLLPQILQQLLAARKKAKKDMANAKDDLEAKVLNGRQLALKVTANSLYGFTGALQTGKLPSAEISSSVTSFGRQMIDMTKNKVESYYVKGTTIKLPNEQEITLQKDAEVVYGDTDSVMVKFGVSFEQSFQVAVHAAALVTKEFIKPISLEFEKVYCPYLLVSKKRYAGLYWTKPEKYDKIDVKGLELVRRDNCQLVALTMKGALERLLIDGDKDSAVRFIKSVVQDLVTERIDMQLLVISKAYSQSMDNYKNASQPHLTVVTKLKERGYTVKIGDRIQYVIVRTTDKELYKRSENPQYVIQKGLAIDTDYYLHQQLENPLARLFKDILGGGDEKAAAAKLFSGMHTLFSAPKASNLPNAFCKVRKLQCIGCGNLLEDQSRSFQVCDNCLKNKTKLFEKYNKLVREMQLAEHRLGQIAYECCVCQDMEDATTQCSNQDCEVYYARFKQVIELNRCKDRFAEYQKIQWTKDE</sequence>
<comment type="cofactor">
    <cofactor evidence="1 20">
        <name>[4Fe-4S] cluster</name>
        <dbReference type="ChEBI" id="CHEBI:49883"/>
    </cofactor>
</comment>
<keyword evidence="16 20" id="KW-0411">Iron-sulfur</keyword>
<dbReference type="GO" id="GO:0045004">
    <property type="term" value="P:DNA replication proofreading"/>
    <property type="evidence" value="ECO:0007669"/>
    <property type="project" value="TreeGrafter"/>
</dbReference>
<keyword evidence="13" id="KW-0269">Exonuclease</keyword>
<evidence type="ECO:0000256" key="21">
    <source>
        <dbReference type="SAM" id="Coils"/>
    </source>
</evidence>
<dbReference type="EMBL" id="CATOUU010000424">
    <property type="protein sequence ID" value="CAI9929089.1"/>
    <property type="molecule type" value="Genomic_DNA"/>
</dbReference>
<dbReference type="GO" id="GO:0003887">
    <property type="term" value="F:DNA-directed DNA polymerase activity"/>
    <property type="evidence" value="ECO:0007669"/>
    <property type="project" value="UniProtKB-KW"/>
</dbReference>
<comment type="caution">
    <text evidence="25">The sequence shown here is derived from an EMBL/GenBank/DDBJ whole genome shotgun (WGS) entry which is preliminary data.</text>
</comment>
<evidence type="ECO:0000256" key="8">
    <source>
        <dbReference type="ARBA" id="ARBA00022722"/>
    </source>
</evidence>
<evidence type="ECO:0000256" key="5">
    <source>
        <dbReference type="ARBA" id="ARBA00022679"/>
    </source>
</evidence>
<dbReference type="SUPFAM" id="SSF53098">
    <property type="entry name" value="Ribonuclease H-like"/>
    <property type="match status" value="1"/>
</dbReference>
<dbReference type="GO" id="GO:0051539">
    <property type="term" value="F:4 iron, 4 sulfur cluster binding"/>
    <property type="evidence" value="ECO:0007669"/>
    <property type="project" value="UniProtKB-KW"/>
</dbReference>